<dbReference type="AlphaFoldDB" id="A0A2A4T236"/>
<gene>
    <name evidence="1" type="ORF">COB67_08245</name>
</gene>
<proteinExistence type="predicted"/>
<comment type="caution">
    <text evidence="1">The sequence shown here is derived from an EMBL/GenBank/DDBJ whole genome shotgun (WGS) entry which is preliminary data.</text>
</comment>
<evidence type="ECO:0000313" key="2">
    <source>
        <dbReference type="Proteomes" id="UP000218113"/>
    </source>
</evidence>
<organism evidence="1 2">
    <name type="scientific">SAR324 cluster bacterium</name>
    <dbReference type="NCBI Taxonomy" id="2024889"/>
    <lineage>
        <taxon>Bacteria</taxon>
        <taxon>Deltaproteobacteria</taxon>
        <taxon>SAR324 cluster</taxon>
    </lineage>
</organism>
<protein>
    <submittedName>
        <fullName evidence="1">Uncharacterized protein</fullName>
    </submittedName>
</protein>
<dbReference type="EMBL" id="NVSR01000055">
    <property type="protein sequence ID" value="PCI27572.1"/>
    <property type="molecule type" value="Genomic_DNA"/>
</dbReference>
<dbReference type="Proteomes" id="UP000218113">
    <property type="component" value="Unassembled WGS sequence"/>
</dbReference>
<sequence>MSKPGKRGPRKGKRVTPEVQTTLVMEALLQDKSLDTLINDYKEDGYNFSDGIEEDLRTIDPSEISFMLANRQLLRSIREDAINTFISDIKTK</sequence>
<reference evidence="2" key="1">
    <citation type="submission" date="2017-08" db="EMBL/GenBank/DDBJ databases">
        <title>A dynamic microbial community with high functional redundancy inhabits the cold, oxic subseafloor aquifer.</title>
        <authorList>
            <person name="Tully B.J."/>
            <person name="Wheat C.G."/>
            <person name="Glazer B.T."/>
            <person name="Huber J.A."/>
        </authorList>
    </citation>
    <scope>NUCLEOTIDE SEQUENCE [LARGE SCALE GENOMIC DNA]</scope>
</reference>
<evidence type="ECO:0000313" key="1">
    <source>
        <dbReference type="EMBL" id="PCI27572.1"/>
    </source>
</evidence>
<accession>A0A2A4T236</accession>
<name>A0A2A4T236_9DELT</name>